<dbReference type="Proteomes" id="UP000193083">
    <property type="component" value="Unassembled WGS sequence"/>
</dbReference>
<protein>
    <submittedName>
        <fullName evidence="1">Nucleotidyl transferase AbiEii toxin, Type IV TA system</fullName>
    </submittedName>
</protein>
<dbReference type="GO" id="GO:0016740">
    <property type="term" value="F:transferase activity"/>
    <property type="evidence" value="ECO:0007669"/>
    <property type="project" value="UniProtKB-KW"/>
</dbReference>
<evidence type="ECO:0000313" key="1">
    <source>
        <dbReference type="EMBL" id="SMH26517.1"/>
    </source>
</evidence>
<name>A0A1X7MQW7_9HYPH</name>
<dbReference type="RefSeq" id="WP_085462561.1">
    <property type="nucleotide sequence ID" value="NZ_FXBL01000003.1"/>
</dbReference>
<keyword evidence="1" id="KW-0808">Transferase</keyword>
<sequence length="229" mass="25808">MVGQDGRRPSEWRRLFSIAVDLIDQLRENTGGHDFEWSFGGGTAMMIQIGHRESHDIDIFLDDPQLLGFIDPSRSRLRFDLVPSAYQGDGLRFQKFAFEDVGEIDFIVAGPLTLMPFQIRNVEGRAVQIETIPEIIAKKVYYRGAEAKPRDIFDIAAAARTQLEPLVEALRAFPEQVSRTKDRLEKLNPEFVDRAISQLMIMPDYEAATADSLDTALAVLDEVLSPPKT</sequence>
<gene>
    <name evidence="1" type="ORF">SAMN02982922_0291</name>
</gene>
<evidence type="ECO:0000313" key="2">
    <source>
        <dbReference type="Proteomes" id="UP000193083"/>
    </source>
</evidence>
<dbReference type="OrthoDB" id="7305331at2"/>
<accession>A0A1X7MQW7</accession>
<reference evidence="1 2" key="1">
    <citation type="submission" date="2017-04" db="EMBL/GenBank/DDBJ databases">
        <authorList>
            <person name="Afonso C.L."/>
            <person name="Miller P.J."/>
            <person name="Scott M.A."/>
            <person name="Spackman E."/>
            <person name="Goraichik I."/>
            <person name="Dimitrov K.M."/>
            <person name="Suarez D.L."/>
            <person name="Swayne D.E."/>
        </authorList>
    </citation>
    <scope>NUCLEOTIDE SEQUENCE [LARGE SCALE GENOMIC DNA]</scope>
    <source>
        <strain evidence="1 2">B5P</strain>
    </source>
</reference>
<dbReference type="EMBL" id="FXBL01000003">
    <property type="protein sequence ID" value="SMH26517.1"/>
    <property type="molecule type" value="Genomic_DNA"/>
</dbReference>
<organism evidence="1 2">
    <name type="scientific">Mesorhizobium australicum</name>
    <dbReference type="NCBI Taxonomy" id="536018"/>
    <lineage>
        <taxon>Bacteria</taxon>
        <taxon>Pseudomonadati</taxon>
        <taxon>Pseudomonadota</taxon>
        <taxon>Alphaproteobacteria</taxon>
        <taxon>Hyphomicrobiales</taxon>
        <taxon>Phyllobacteriaceae</taxon>
        <taxon>Mesorhizobium</taxon>
    </lineage>
</organism>
<proteinExistence type="predicted"/>
<dbReference type="Pfam" id="PF08843">
    <property type="entry name" value="AbiEii"/>
    <property type="match status" value="1"/>
</dbReference>
<keyword evidence="2" id="KW-1185">Reference proteome</keyword>
<dbReference type="InterPro" id="IPR014942">
    <property type="entry name" value="AbiEii"/>
</dbReference>
<dbReference type="AlphaFoldDB" id="A0A1X7MQW7"/>